<evidence type="ECO:0000256" key="3">
    <source>
        <dbReference type="ARBA" id="ARBA00022457"/>
    </source>
</evidence>
<evidence type="ECO:0000256" key="11">
    <source>
        <dbReference type="ARBA" id="ARBA00036904"/>
    </source>
</evidence>
<evidence type="ECO:0000313" key="18">
    <source>
        <dbReference type="EMBL" id="GEP44941.1"/>
    </source>
</evidence>
<dbReference type="InterPro" id="IPR000086">
    <property type="entry name" value="NUDIX_hydrolase_dom"/>
</dbReference>
<dbReference type="InterPro" id="IPR047127">
    <property type="entry name" value="MutT-like"/>
</dbReference>
<dbReference type="PANTHER" id="PTHR47707">
    <property type="entry name" value="8-OXO-DGTP DIPHOSPHATASE"/>
    <property type="match status" value="1"/>
</dbReference>
<dbReference type="PROSITE" id="PS00893">
    <property type="entry name" value="NUDIX_BOX"/>
    <property type="match status" value="1"/>
</dbReference>
<evidence type="ECO:0000256" key="7">
    <source>
        <dbReference type="ARBA" id="ARBA00022801"/>
    </source>
</evidence>
<evidence type="ECO:0000256" key="12">
    <source>
        <dbReference type="ARBA" id="ARBA00038905"/>
    </source>
</evidence>
<gene>
    <name evidence="18" type="ORF">BGE01nite_42320</name>
</gene>
<keyword evidence="4" id="KW-0235">DNA replication</keyword>
<keyword evidence="7 18" id="KW-0378">Hydrolase</keyword>
<dbReference type="AlphaFoldDB" id="A0A512MF10"/>
<dbReference type="OrthoDB" id="9810648at2"/>
<name>A0A512MF10_9BACT</name>
<accession>A0A512MF10</accession>
<dbReference type="GO" id="GO:0044715">
    <property type="term" value="F:8-oxo-dGDP phosphatase activity"/>
    <property type="evidence" value="ECO:0007669"/>
    <property type="project" value="TreeGrafter"/>
</dbReference>
<feature type="domain" description="Nudix hydrolase" evidence="17">
    <location>
        <begin position="3"/>
        <end position="131"/>
    </location>
</feature>
<comment type="similarity">
    <text evidence="2">Belongs to the Nudix hydrolase family.</text>
</comment>
<evidence type="ECO:0000256" key="15">
    <source>
        <dbReference type="ARBA" id="ARBA00041979"/>
    </source>
</evidence>
<evidence type="ECO:0000256" key="16">
    <source>
        <dbReference type="ARBA" id="ARBA00042798"/>
    </source>
</evidence>
<keyword evidence="5" id="KW-0479">Metal-binding</keyword>
<proteinExistence type="inferred from homology"/>
<evidence type="ECO:0000256" key="5">
    <source>
        <dbReference type="ARBA" id="ARBA00022723"/>
    </source>
</evidence>
<dbReference type="EMBL" id="BKAG01000039">
    <property type="protein sequence ID" value="GEP44941.1"/>
    <property type="molecule type" value="Genomic_DNA"/>
</dbReference>
<dbReference type="PROSITE" id="PS51462">
    <property type="entry name" value="NUDIX"/>
    <property type="match status" value="1"/>
</dbReference>
<dbReference type="PANTHER" id="PTHR47707:SF1">
    <property type="entry name" value="NUDIX HYDROLASE FAMILY PROTEIN"/>
    <property type="match status" value="1"/>
</dbReference>
<keyword evidence="3" id="KW-0515">Mutator protein</keyword>
<comment type="cofactor">
    <cofactor evidence="1">
        <name>Mg(2+)</name>
        <dbReference type="ChEBI" id="CHEBI:18420"/>
    </cofactor>
</comment>
<evidence type="ECO:0000313" key="19">
    <source>
        <dbReference type="Proteomes" id="UP000321577"/>
    </source>
</evidence>
<evidence type="ECO:0000256" key="14">
    <source>
        <dbReference type="ARBA" id="ARBA00041592"/>
    </source>
</evidence>
<evidence type="ECO:0000256" key="8">
    <source>
        <dbReference type="ARBA" id="ARBA00022842"/>
    </source>
</evidence>
<dbReference type="GO" id="GO:0006281">
    <property type="term" value="P:DNA repair"/>
    <property type="evidence" value="ECO:0007669"/>
    <property type="project" value="UniProtKB-KW"/>
</dbReference>
<keyword evidence="6" id="KW-0227">DNA damage</keyword>
<dbReference type="SUPFAM" id="SSF55811">
    <property type="entry name" value="Nudix"/>
    <property type="match status" value="1"/>
</dbReference>
<keyword evidence="19" id="KW-1185">Reference proteome</keyword>
<dbReference type="GO" id="GO:0006260">
    <property type="term" value="P:DNA replication"/>
    <property type="evidence" value="ECO:0007669"/>
    <property type="project" value="UniProtKB-KW"/>
</dbReference>
<evidence type="ECO:0000256" key="10">
    <source>
        <dbReference type="ARBA" id="ARBA00035861"/>
    </source>
</evidence>
<dbReference type="RefSeq" id="WP_146853372.1">
    <property type="nucleotide sequence ID" value="NZ_BKAG01000039.1"/>
</dbReference>
<dbReference type="PRINTS" id="PR00502">
    <property type="entry name" value="NUDIXFAMILY"/>
</dbReference>
<organism evidence="18 19">
    <name type="scientific">Brevifollis gellanilyticus</name>
    <dbReference type="NCBI Taxonomy" id="748831"/>
    <lineage>
        <taxon>Bacteria</taxon>
        <taxon>Pseudomonadati</taxon>
        <taxon>Verrucomicrobiota</taxon>
        <taxon>Verrucomicrobiia</taxon>
        <taxon>Verrucomicrobiales</taxon>
        <taxon>Verrucomicrobiaceae</taxon>
    </lineage>
</organism>
<dbReference type="InterPro" id="IPR015797">
    <property type="entry name" value="NUDIX_hydrolase-like_dom_sf"/>
</dbReference>
<dbReference type="Proteomes" id="UP000321577">
    <property type="component" value="Unassembled WGS sequence"/>
</dbReference>
<dbReference type="EC" id="3.6.1.55" evidence="12"/>
<comment type="caution">
    <text evidence="18">The sequence shown here is derived from an EMBL/GenBank/DDBJ whole genome shotgun (WGS) entry which is preliminary data.</text>
</comment>
<dbReference type="InterPro" id="IPR020084">
    <property type="entry name" value="NUDIX_hydrolase_CS"/>
</dbReference>
<evidence type="ECO:0000256" key="9">
    <source>
        <dbReference type="ARBA" id="ARBA00023204"/>
    </source>
</evidence>
<evidence type="ECO:0000256" key="1">
    <source>
        <dbReference type="ARBA" id="ARBA00001946"/>
    </source>
</evidence>
<evidence type="ECO:0000259" key="17">
    <source>
        <dbReference type="PROSITE" id="PS51462"/>
    </source>
</evidence>
<dbReference type="InterPro" id="IPR020476">
    <property type="entry name" value="Nudix_hydrolase"/>
</dbReference>
<dbReference type="Pfam" id="PF14815">
    <property type="entry name" value="NUDIX_4"/>
    <property type="match status" value="1"/>
</dbReference>
<dbReference type="GO" id="GO:0044716">
    <property type="term" value="F:8-oxo-GDP phosphatase activity"/>
    <property type="evidence" value="ECO:0007669"/>
    <property type="project" value="TreeGrafter"/>
</dbReference>
<dbReference type="InterPro" id="IPR029119">
    <property type="entry name" value="MutY_C"/>
</dbReference>
<dbReference type="Gene3D" id="3.90.79.10">
    <property type="entry name" value="Nucleoside Triphosphate Pyrophosphohydrolase"/>
    <property type="match status" value="1"/>
</dbReference>
<dbReference type="GO" id="GO:0008413">
    <property type="term" value="F:8-oxo-7,8-dihydroguanosine triphosphate pyrophosphatase activity"/>
    <property type="evidence" value="ECO:0007669"/>
    <property type="project" value="TreeGrafter"/>
</dbReference>
<reference evidence="18 19" key="1">
    <citation type="submission" date="2019-07" db="EMBL/GenBank/DDBJ databases">
        <title>Whole genome shotgun sequence of Brevifollis gellanilyticus NBRC 108608.</title>
        <authorList>
            <person name="Hosoyama A."/>
            <person name="Uohara A."/>
            <person name="Ohji S."/>
            <person name="Ichikawa N."/>
        </authorList>
    </citation>
    <scope>NUCLEOTIDE SEQUENCE [LARGE SCALE GENOMIC DNA]</scope>
    <source>
        <strain evidence="18 19">NBRC 108608</strain>
    </source>
</reference>
<dbReference type="CDD" id="cd03425">
    <property type="entry name" value="NUDIX_MutT_NudA_like"/>
    <property type="match status" value="1"/>
</dbReference>
<dbReference type="GO" id="GO:0035539">
    <property type="term" value="F:8-oxo-7,8-dihydrodeoxyguanosine triphosphate pyrophosphatase activity"/>
    <property type="evidence" value="ECO:0007669"/>
    <property type="project" value="UniProtKB-EC"/>
</dbReference>
<evidence type="ECO:0000256" key="2">
    <source>
        <dbReference type="ARBA" id="ARBA00005582"/>
    </source>
</evidence>
<protein>
    <recommendedName>
        <fullName evidence="13">8-oxo-dGTP diphosphatase</fullName>
        <ecNumber evidence="12">3.6.1.55</ecNumber>
    </recommendedName>
    <alternativeName>
        <fullName evidence="16">7,8-dihydro-8-oxoguanine-triphosphatase</fullName>
    </alternativeName>
    <alternativeName>
        <fullName evidence="15">Mutator protein MutT</fullName>
    </alternativeName>
    <alternativeName>
        <fullName evidence="14">dGTP pyrophosphohydrolase</fullName>
    </alternativeName>
</protein>
<sequence>MSTFATPVVCAIIEQDGLIMVAQRPPGKRLEGCWEFPGGKIEMDELPEEALHRELFEELGCQVEIIQTGRPVSHVYDWGSIMLHPFRCSLVEGSQQPVAYEHSALQWLPLAELGGLELAPADLPVLEWLNQEAAKAE</sequence>
<evidence type="ECO:0000256" key="4">
    <source>
        <dbReference type="ARBA" id="ARBA00022705"/>
    </source>
</evidence>
<evidence type="ECO:0000256" key="13">
    <source>
        <dbReference type="ARBA" id="ARBA00040794"/>
    </source>
</evidence>
<keyword evidence="8" id="KW-0460">Magnesium</keyword>
<comment type="catalytic activity">
    <reaction evidence="10">
        <text>8-oxo-dGTP + H2O = 8-oxo-dGMP + diphosphate + H(+)</text>
        <dbReference type="Rhea" id="RHEA:31575"/>
        <dbReference type="ChEBI" id="CHEBI:15377"/>
        <dbReference type="ChEBI" id="CHEBI:15378"/>
        <dbReference type="ChEBI" id="CHEBI:33019"/>
        <dbReference type="ChEBI" id="CHEBI:63224"/>
        <dbReference type="ChEBI" id="CHEBI:77896"/>
        <dbReference type="EC" id="3.6.1.55"/>
    </reaction>
</comment>
<comment type="catalytic activity">
    <reaction evidence="11">
        <text>8-oxo-GTP + H2O = 8-oxo-GMP + diphosphate + H(+)</text>
        <dbReference type="Rhea" id="RHEA:67616"/>
        <dbReference type="ChEBI" id="CHEBI:15377"/>
        <dbReference type="ChEBI" id="CHEBI:15378"/>
        <dbReference type="ChEBI" id="CHEBI:33019"/>
        <dbReference type="ChEBI" id="CHEBI:143553"/>
        <dbReference type="ChEBI" id="CHEBI:145694"/>
    </reaction>
</comment>
<evidence type="ECO:0000256" key="6">
    <source>
        <dbReference type="ARBA" id="ARBA00022763"/>
    </source>
</evidence>
<keyword evidence="9" id="KW-0234">DNA repair</keyword>
<dbReference type="GO" id="GO:0046872">
    <property type="term" value="F:metal ion binding"/>
    <property type="evidence" value="ECO:0007669"/>
    <property type="project" value="UniProtKB-KW"/>
</dbReference>